<evidence type="ECO:0000313" key="4">
    <source>
        <dbReference type="Proteomes" id="UP000541109"/>
    </source>
</evidence>
<dbReference type="EMBL" id="JACFXV010000063">
    <property type="protein sequence ID" value="MBA5778512.1"/>
    <property type="molecule type" value="Genomic_DNA"/>
</dbReference>
<feature type="domain" description="Nitrile hydratase beta subunit-like N-terminal" evidence="2">
    <location>
        <begin position="29"/>
        <end position="113"/>
    </location>
</feature>
<dbReference type="NCBIfam" id="TIGR03889">
    <property type="entry name" value="nitrile_acc"/>
    <property type="match status" value="1"/>
</dbReference>
<feature type="compositionally biased region" description="Basic and acidic residues" evidence="1">
    <location>
        <begin position="124"/>
        <end position="141"/>
    </location>
</feature>
<dbReference type="SUPFAM" id="SSF50090">
    <property type="entry name" value="Electron transport accessory proteins"/>
    <property type="match status" value="1"/>
</dbReference>
<gene>
    <name evidence="3" type="ORF">H2509_15395</name>
</gene>
<organism evidence="3 4">
    <name type="scientific">Stappia albiluteola</name>
    <dbReference type="NCBI Taxonomy" id="2758565"/>
    <lineage>
        <taxon>Bacteria</taxon>
        <taxon>Pseudomonadati</taxon>
        <taxon>Pseudomonadota</taxon>
        <taxon>Alphaproteobacteria</taxon>
        <taxon>Hyphomicrobiales</taxon>
        <taxon>Stappiaceae</taxon>
        <taxon>Stappia</taxon>
    </lineage>
</organism>
<dbReference type="RefSeq" id="WP_182166870.1">
    <property type="nucleotide sequence ID" value="NZ_JACFXV010000063.1"/>
</dbReference>
<dbReference type="Pfam" id="PF21006">
    <property type="entry name" value="NHase_beta_N"/>
    <property type="match status" value="1"/>
</dbReference>
<name>A0A839AHW9_9HYPH</name>
<dbReference type="AlphaFoldDB" id="A0A839AHW9"/>
<evidence type="ECO:0000313" key="3">
    <source>
        <dbReference type="EMBL" id="MBA5778512.1"/>
    </source>
</evidence>
<feature type="region of interest" description="Disordered" evidence="1">
    <location>
        <begin position="124"/>
        <end position="166"/>
    </location>
</feature>
<dbReference type="Proteomes" id="UP000541109">
    <property type="component" value="Unassembled WGS sequence"/>
</dbReference>
<evidence type="ECO:0000259" key="2">
    <source>
        <dbReference type="Pfam" id="PF21006"/>
    </source>
</evidence>
<evidence type="ECO:0000256" key="1">
    <source>
        <dbReference type="SAM" id="MobiDB-lite"/>
    </source>
</evidence>
<keyword evidence="4" id="KW-1185">Reference proteome</keyword>
<proteinExistence type="predicted"/>
<protein>
    <submittedName>
        <fullName evidence="3">Nitrile hydratase accessory protein</fullName>
    </submittedName>
</protein>
<dbReference type="InterPro" id="IPR023808">
    <property type="entry name" value="Nitrile_Hydratase_acc_put"/>
</dbReference>
<comment type="caution">
    <text evidence="3">The sequence shown here is derived from an EMBL/GenBank/DDBJ whole genome shotgun (WGS) entry which is preliminary data.</text>
</comment>
<dbReference type="InterPro" id="IPR049054">
    <property type="entry name" value="CN_hydtase_beta-like_N"/>
</dbReference>
<dbReference type="InterPro" id="IPR042262">
    <property type="entry name" value="CN_hydtase_beta_C"/>
</dbReference>
<sequence>MHADPATTVPTIDPADREADLRLAEGLGAPKFAQPWHAQAFGTAMALSRAGLFTWADWVDTFSRVIREEPQRPGEESNAAYYRQWETALETLLQASGVLSDADIAAAAEDWRRSYLVTPHGHPVEFRRGLEKPHDHDDDHDHHHHGHGGRRPEPISVSKPIMAKAG</sequence>
<dbReference type="InterPro" id="IPR008990">
    <property type="entry name" value="Elect_transpt_acc-like_dom_sf"/>
</dbReference>
<dbReference type="Gene3D" id="1.10.472.20">
    <property type="entry name" value="Nitrile hydratase, beta subunit"/>
    <property type="match status" value="1"/>
</dbReference>
<accession>A0A839AHW9</accession>
<reference evidence="3 4" key="1">
    <citation type="submission" date="2020-07" db="EMBL/GenBank/DDBJ databases">
        <title>Stappia sp., F7233, whole genome shotgun sequencing project.</title>
        <authorList>
            <person name="Jiang S."/>
            <person name="Liu Z.W."/>
            <person name="Du Z.J."/>
        </authorList>
    </citation>
    <scope>NUCLEOTIDE SEQUENCE [LARGE SCALE GENOMIC DNA]</scope>
    <source>
        <strain evidence="3 4">F7233</strain>
    </source>
</reference>